<feature type="chain" id="PRO_5012306055" evidence="1">
    <location>
        <begin position="23"/>
        <end position="327"/>
    </location>
</feature>
<dbReference type="RefSeq" id="WP_085211028.1">
    <property type="nucleotide sequence ID" value="NZ_FXAM01000001.1"/>
</dbReference>
<feature type="signal peptide" evidence="1">
    <location>
        <begin position="1"/>
        <end position="22"/>
    </location>
</feature>
<evidence type="ECO:0000256" key="1">
    <source>
        <dbReference type="SAM" id="SignalP"/>
    </source>
</evidence>
<sequence>MHRPRILPALLLLLGLARPALAEAPPETLRIGVLAFGTLNWELATIQSEGLDQGRGVRLEPTPLASAEAGRIALQGGGVDMIVGDWIWVAQQRGQGADFSFAPYSTSHGALMVPAGSPIQGIADLKGKKLGIAGGGLDKNWLLLRALARQRDGLDLDRVVEKTFGAPPLLNQQLEQGRLDAVLNYWNPAAKLEAQGYRRVLDGHSLLKGLGVEVPVPALGYIFHERWAKAHPAPLDAFLKMATEAQRRLCESDAAWHKIVPLTQETDPKVQDALRRDYCAGRVVGFGPQEIQAAGEIYRRLGEVAGGASPAVGGTLPAGVFWTPPGP</sequence>
<dbReference type="Proteomes" id="UP000192923">
    <property type="component" value="Unassembled WGS sequence"/>
</dbReference>
<dbReference type="AlphaFoldDB" id="A0A1Y6CUX5"/>
<dbReference type="Pfam" id="PF09084">
    <property type="entry name" value="NMT1"/>
    <property type="match status" value="1"/>
</dbReference>
<dbReference type="InterPro" id="IPR015168">
    <property type="entry name" value="SsuA/THI5"/>
</dbReference>
<gene>
    <name evidence="3" type="ORF">SAMN02949497_1312</name>
</gene>
<keyword evidence="4" id="KW-1185">Reference proteome</keyword>
<organism evidence="3 4">
    <name type="scientific">Methylomagnum ishizawai</name>
    <dbReference type="NCBI Taxonomy" id="1760988"/>
    <lineage>
        <taxon>Bacteria</taxon>
        <taxon>Pseudomonadati</taxon>
        <taxon>Pseudomonadota</taxon>
        <taxon>Gammaproteobacteria</taxon>
        <taxon>Methylococcales</taxon>
        <taxon>Methylococcaceae</taxon>
        <taxon>Methylomagnum</taxon>
    </lineage>
</organism>
<proteinExistence type="predicted"/>
<name>A0A1Y6CUX5_9GAMM</name>
<dbReference type="STRING" id="1760988.SAMN02949497_1312"/>
<evidence type="ECO:0000313" key="4">
    <source>
        <dbReference type="Proteomes" id="UP000192923"/>
    </source>
</evidence>
<evidence type="ECO:0000313" key="3">
    <source>
        <dbReference type="EMBL" id="SMF94010.1"/>
    </source>
</evidence>
<reference evidence="3 4" key="1">
    <citation type="submission" date="2016-12" db="EMBL/GenBank/DDBJ databases">
        <authorList>
            <person name="Song W.-J."/>
            <person name="Kurnit D.M."/>
        </authorList>
    </citation>
    <scope>NUCLEOTIDE SEQUENCE [LARGE SCALE GENOMIC DNA]</scope>
    <source>
        <strain evidence="3 4">175</strain>
    </source>
</reference>
<evidence type="ECO:0000259" key="2">
    <source>
        <dbReference type="Pfam" id="PF09084"/>
    </source>
</evidence>
<dbReference type="EMBL" id="FXAM01000001">
    <property type="protein sequence ID" value="SMF94010.1"/>
    <property type="molecule type" value="Genomic_DNA"/>
</dbReference>
<accession>A0A1Y6CUX5</accession>
<dbReference type="Gene3D" id="3.40.190.10">
    <property type="entry name" value="Periplasmic binding protein-like II"/>
    <property type="match status" value="2"/>
</dbReference>
<dbReference type="SUPFAM" id="SSF53850">
    <property type="entry name" value="Periplasmic binding protein-like II"/>
    <property type="match status" value="1"/>
</dbReference>
<dbReference type="PANTHER" id="PTHR30024:SF48">
    <property type="entry name" value="ABC TRANSPORTER SUBSTRATE-BINDING PROTEIN"/>
    <property type="match status" value="1"/>
</dbReference>
<dbReference type="OrthoDB" id="5621714at2"/>
<dbReference type="PANTHER" id="PTHR30024">
    <property type="entry name" value="ALIPHATIC SULFONATES-BINDING PROTEIN-RELATED"/>
    <property type="match status" value="1"/>
</dbReference>
<feature type="domain" description="SsuA/THI5-like" evidence="2">
    <location>
        <begin position="102"/>
        <end position="244"/>
    </location>
</feature>
<protein>
    <submittedName>
        <fullName evidence="3">NitT/TauT family transport system substrate-binding protein</fullName>
    </submittedName>
</protein>
<keyword evidence="1" id="KW-0732">Signal</keyword>